<organism evidence="1 2">
    <name type="scientific">Trichonephila clavata</name>
    <name type="common">Joro spider</name>
    <name type="synonym">Nephila clavata</name>
    <dbReference type="NCBI Taxonomy" id="2740835"/>
    <lineage>
        <taxon>Eukaryota</taxon>
        <taxon>Metazoa</taxon>
        <taxon>Ecdysozoa</taxon>
        <taxon>Arthropoda</taxon>
        <taxon>Chelicerata</taxon>
        <taxon>Arachnida</taxon>
        <taxon>Araneae</taxon>
        <taxon>Araneomorphae</taxon>
        <taxon>Entelegynae</taxon>
        <taxon>Araneoidea</taxon>
        <taxon>Nephilidae</taxon>
        <taxon>Trichonephila</taxon>
    </lineage>
</organism>
<keyword evidence="2" id="KW-1185">Reference proteome</keyword>
<evidence type="ECO:0000313" key="1">
    <source>
        <dbReference type="EMBL" id="GFR20848.1"/>
    </source>
</evidence>
<comment type="caution">
    <text evidence="1">The sequence shown here is derived from an EMBL/GenBank/DDBJ whole genome shotgun (WGS) entry which is preliminary data.</text>
</comment>
<dbReference type="Proteomes" id="UP000887116">
    <property type="component" value="Unassembled WGS sequence"/>
</dbReference>
<name>A0A8X6HCH6_TRICU</name>
<dbReference type="EMBL" id="BMAO01018087">
    <property type="protein sequence ID" value="GFR20848.1"/>
    <property type="molecule type" value="Genomic_DNA"/>
</dbReference>
<accession>A0A8X6HCH6</accession>
<dbReference type="AlphaFoldDB" id="A0A8X6HCH6"/>
<proteinExistence type="predicted"/>
<gene>
    <name evidence="1" type="ORF">TNCT_404351</name>
</gene>
<protein>
    <submittedName>
        <fullName evidence="1">Uncharacterized protein</fullName>
    </submittedName>
</protein>
<sequence>MPPTCPWTAGYLLSRKCIHPQQNSGLKLSMNIRTLTSTQASRQAVLETSRGHPYSFRERYREKYCFTPSPATVDFVSSSPAHAMSL</sequence>
<evidence type="ECO:0000313" key="2">
    <source>
        <dbReference type="Proteomes" id="UP000887116"/>
    </source>
</evidence>
<reference evidence="1" key="1">
    <citation type="submission" date="2020-07" db="EMBL/GenBank/DDBJ databases">
        <title>Multicomponent nature underlies the extraordinary mechanical properties of spider dragline silk.</title>
        <authorList>
            <person name="Kono N."/>
            <person name="Nakamura H."/>
            <person name="Mori M."/>
            <person name="Yoshida Y."/>
            <person name="Ohtoshi R."/>
            <person name="Malay A.D."/>
            <person name="Moran D.A.P."/>
            <person name="Tomita M."/>
            <person name="Numata K."/>
            <person name="Arakawa K."/>
        </authorList>
    </citation>
    <scope>NUCLEOTIDE SEQUENCE</scope>
</reference>